<accession>A0A1G9JY33</accession>
<keyword evidence="3 6" id="KW-0238">DNA-binding</keyword>
<keyword evidence="2" id="KW-0805">Transcription regulation</keyword>
<dbReference type="InterPro" id="IPR000847">
    <property type="entry name" value="LysR_HTH_N"/>
</dbReference>
<dbReference type="SUPFAM" id="SSF46785">
    <property type="entry name" value="Winged helix' DNA-binding domain"/>
    <property type="match status" value="1"/>
</dbReference>
<keyword evidence="4" id="KW-0804">Transcription</keyword>
<proteinExistence type="inferred from homology"/>
<dbReference type="PANTHER" id="PTHR30537:SF74">
    <property type="entry name" value="HTH-TYPE TRANSCRIPTIONAL REGULATOR TRPI"/>
    <property type="match status" value="1"/>
</dbReference>
<dbReference type="Proteomes" id="UP000199555">
    <property type="component" value="Unassembled WGS sequence"/>
</dbReference>
<protein>
    <submittedName>
        <fullName evidence="6">DNA-binding transcriptional regulator, LysR family</fullName>
    </submittedName>
</protein>
<reference evidence="7" key="1">
    <citation type="submission" date="2016-10" db="EMBL/GenBank/DDBJ databases">
        <authorList>
            <person name="Varghese N."/>
            <person name="Submissions S."/>
        </authorList>
    </citation>
    <scope>NUCLEOTIDE SEQUENCE [LARGE SCALE GENOMIC DNA]</scope>
    <source>
        <strain evidence="7">CGMCC 1.7655</strain>
    </source>
</reference>
<comment type="similarity">
    <text evidence="1">Belongs to the LysR transcriptional regulatory family.</text>
</comment>
<evidence type="ECO:0000256" key="1">
    <source>
        <dbReference type="ARBA" id="ARBA00009437"/>
    </source>
</evidence>
<dbReference type="Gene3D" id="3.40.190.10">
    <property type="entry name" value="Periplasmic binding protein-like II"/>
    <property type="match status" value="2"/>
</dbReference>
<dbReference type="InterPro" id="IPR036388">
    <property type="entry name" value="WH-like_DNA-bd_sf"/>
</dbReference>
<feature type="domain" description="HTH lysR-type" evidence="5">
    <location>
        <begin position="23"/>
        <end position="80"/>
    </location>
</feature>
<dbReference type="GO" id="GO:0003700">
    <property type="term" value="F:DNA-binding transcription factor activity"/>
    <property type="evidence" value="ECO:0007669"/>
    <property type="project" value="InterPro"/>
</dbReference>
<evidence type="ECO:0000259" key="5">
    <source>
        <dbReference type="PROSITE" id="PS50931"/>
    </source>
</evidence>
<name>A0A1G9JY33_9RHOB</name>
<evidence type="ECO:0000313" key="7">
    <source>
        <dbReference type="Proteomes" id="UP000199555"/>
    </source>
</evidence>
<gene>
    <name evidence="6" type="ORF">SAMN04487971_11092</name>
</gene>
<dbReference type="EMBL" id="FNGE01000010">
    <property type="protein sequence ID" value="SDL42421.1"/>
    <property type="molecule type" value="Genomic_DNA"/>
</dbReference>
<dbReference type="InterPro" id="IPR005119">
    <property type="entry name" value="LysR_subst-bd"/>
</dbReference>
<dbReference type="AlphaFoldDB" id="A0A1G9JY33"/>
<evidence type="ECO:0000256" key="4">
    <source>
        <dbReference type="ARBA" id="ARBA00023163"/>
    </source>
</evidence>
<dbReference type="Gene3D" id="1.10.10.10">
    <property type="entry name" value="Winged helix-like DNA-binding domain superfamily/Winged helix DNA-binding domain"/>
    <property type="match status" value="1"/>
</dbReference>
<dbReference type="Pfam" id="PF00126">
    <property type="entry name" value="HTH_1"/>
    <property type="match status" value="1"/>
</dbReference>
<keyword evidence="7" id="KW-1185">Reference proteome</keyword>
<dbReference type="PRINTS" id="PR00039">
    <property type="entry name" value="HTHLYSR"/>
</dbReference>
<evidence type="ECO:0000256" key="2">
    <source>
        <dbReference type="ARBA" id="ARBA00023015"/>
    </source>
</evidence>
<sequence length="334" mass="36701">MSKEGFSSQGEKNSRDLKVPIFPPLNALRAFEAVVRCGSFRAAADELFVTQSAISHQIRALEGWFGGPLFARYGNRLRPLPHADDLARSLSLSFDAIHAACRRAKDFRISHPLVVAAIPSVAMCWLIPRLGKFREAHPAVDMRIVYALHGQEIDFGDVHFAFVFAPTPPASRNYETCFFLPGASVPVCCPRLAARVTGKNTARAISEMDLLHDTDHSGWRTWFARAGLHDPPPECGPVFEDFNLLRAAALSGQGVALCPEAMIRQDLDAGHLVRLSQTTVFDDYGHYLLQGPRAPAHAHTATFRTWVLGERDRDAGRVASAGGNHRNGHLDAGY</sequence>
<evidence type="ECO:0000313" key="6">
    <source>
        <dbReference type="EMBL" id="SDL42421.1"/>
    </source>
</evidence>
<evidence type="ECO:0000256" key="3">
    <source>
        <dbReference type="ARBA" id="ARBA00023125"/>
    </source>
</evidence>
<dbReference type="PROSITE" id="PS50931">
    <property type="entry name" value="HTH_LYSR"/>
    <property type="match status" value="1"/>
</dbReference>
<dbReference type="GO" id="GO:0006351">
    <property type="term" value="P:DNA-templated transcription"/>
    <property type="evidence" value="ECO:0007669"/>
    <property type="project" value="TreeGrafter"/>
</dbReference>
<dbReference type="Pfam" id="PF03466">
    <property type="entry name" value="LysR_substrate"/>
    <property type="match status" value="1"/>
</dbReference>
<dbReference type="GO" id="GO:0043565">
    <property type="term" value="F:sequence-specific DNA binding"/>
    <property type="evidence" value="ECO:0007669"/>
    <property type="project" value="TreeGrafter"/>
</dbReference>
<organism evidence="6 7">
    <name type="scientific">Paracoccus chinensis</name>
    <dbReference type="NCBI Taxonomy" id="525640"/>
    <lineage>
        <taxon>Bacteria</taxon>
        <taxon>Pseudomonadati</taxon>
        <taxon>Pseudomonadota</taxon>
        <taxon>Alphaproteobacteria</taxon>
        <taxon>Rhodobacterales</taxon>
        <taxon>Paracoccaceae</taxon>
        <taxon>Paracoccus</taxon>
    </lineage>
</organism>
<dbReference type="PANTHER" id="PTHR30537">
    <property type="entry name" value="HTH-TYPE TRANSCRIPTIONAL REGULATOR"/>
    <property type="match status" value="1"/>
</dbReference>
<dbReference type="InterPro" id="IPR036390">
    <property type="entry name" value="WH_DNA-bd_sf"/>
</dbReference>
<dbReference type="InterPro" id="IPR058163">
    <property type="entry name" value="LysR-type_TF_proteobact-type"/>
</dbReference>
<dbReference type="SUPFAM" id="SSF53850">
    <property type="entry name" value="Periplasmic binding protein-like II"/>
    <property type="match status" value="1"/>
</dbReference>
<dbReference type="STRING" id="525640.SAMN04487971_11092"/>